<organism evidence="1">
    <name type="scientific">marine sediment metagenome</name>
    <dbReference type="NCBI Taxonomy" id="412755"/>
    <lineage>
        <taxon>unclassified sequences</taxon>
        <taxon>metagenomes</taxon>
        <taxon>ecological metagenomes</taxon>
    </lineage>
</organism>
<name>X1M747_9ZZZZ</name>
<reference evidence="1" key="1">
    <citation type="journal article" date="2014" name="Front. Microbiol.">
        <title>High frequency of phylogenetically diverse reductive dehalogenase-homologous genes in deep subseafloor sedimentary metagenomes.</title>
        <authorList>
            <person name="Kawai M."/>
            <person name="Futagami T."/>
            <person name="Toyoda A."/>
            <person name="Takaki Y."/>
            <person name="Nishi S."/>
            <person name="Hori S."/>
            <person name="Arai W."/>
            <person name="Tsubouchi T."/>
            <person name="Morono Y."/>
            <person name="Uchiyama I."/>
            <person name="Ito T."/>
            <person name="Fujiyama A."/>
            <person name="Inagaki F."/>
            <person name="Takami H."/>
        </authorList>
    </citation>
    <scope>NUCLEOTIDE SEQUENCE</scope>
    <source>
        <strain evidence="1">Expedition CK06-06</strain>
    </source>
</reference>
<dbReference type="InterPro" id="IPR014729">
    <property type="entry name" value="Rossmann-like_a/b/a_fold"/>
</dbReference>
<gene>
    <name evidence="1" type="ORF">S06H3_34081</name>
</gene>
<evidence type="ECO:0000313" key="1">
    <source>
        <dbReference type="EMBL" id="GAI27123.1"/>
    </source>
</evidence>
<dbReference type="Gene3D" id="3.40.50.620">
    <property type="entry name" value="HUPs"/>
    <property type="match status" value="1"/>
</dbReference>
<feature type="non-terminal residue" evidence="1">
    <location>
        <position position="39"/>
    </location>
</feature>
<protein>
    <submittedName>
        <fullName evidence="1">Uncharacterized protein</fullName>
    </submittedName>
</protein>
<proteinExistence type="predicted"/>
<dbReference type="AlphaFoldDB" id="X1M747"/>
<sequence>MDIKEELRIIKRGTEEIISEEELIKKIEKSRKEKRPLRV</sequence>
<accession>X1M747</accession>
<comment type="caution">
    <text evidence="1">The sequence shown here is derived from an EMBL/GenBank/DDBJ whole genome shotgun (WGS) entry which is preliminary data.</text>
</comment>
<dbReference type="EMBL" id="BARV01020418">
    <property type="protein sequence ID" value="GAI27123.1"/>
    <property type="molecule type" value="Genomic_DNA"/>
</dbReference>